<proteinExistence type="predicted"/>
<sequence>MPGAVALRSGANPRSKQKIAAAAPEPGTKKKGSERRSRPNPATRPPESGRFDASGAGSCSSDSSCDRGSAKVGGARRKNVARAARVAPEASDAAAESPSIPKEPSLEKKRCSWITPYSDPLYVTFHDKEWGTPVFDDRKLFELLILSQALAELSWPTILKKRGTFRKLFDDFDHSSIAKFTEKKIILLRSSSSLLSEQKIRAAVENARLIKKIIEEFGSFSNYCWNFVCHKPIVNGFRYTRQVPVKSPKAEAISKDLMQRGFRCVGPTIIYSFMQAAGIVNDHLSSCFRFNACENHTRAAEVKKSISAMLLTEA</sequence>
<feature type="binding site" evidence="1">
    <location>
        <position position="111"/>
    </location>
    <ligand>
        <name>Zn(2+)</name>
        <dbReference type="ChEBI" id="CHEBI:29105"/>
    </ligand>
</feature>
<dbReference type="PANTHER" id="PTHR31116">
    <property type="entry name" value="OS04G0501200 PROTEIN"/>
    <property type="match status" value="1"/>
</dbReference>
<dbReference type="Gene3D" id="1.10.340.30">
    <property type="entry name" value="Hypothetical protein, domain 2"/>
    <property type="match status" value="1"/>
</dbReference>
<dbReference type="AlphaFoldDB" id="A0A6P5EXH8"/>
<accession>A0A6P5EXH8</accession>
<dbReference type="PANTHER" id="PTHR31116:SF25">
    <property type="entry name" value="DNA GLYCOSYLASE SUPERFAMILY PROTEIN"/>
    <property type="match status" value="1"/>
</dbReference>
<feature type="binding site" evidence="1">
    <location>
        <position position="126"/>
    </location>
    <ligand>
        <name>Zn(2+)</name>
        <dbReference type="ChEBI" id="CHEBI:29105"/>
    </ligand>
</feature>
<dbReference type="InterPro" id="IPR011257">
    <property type="entry name" value="DNA_glycosylase"/>
</dbReference>
<dbReference type="GO" id="GO:0006284">
    <property type="term" value="P:base-excision repair"/>
    <property type="evidence" value="ECO:0007669"/>
    <property type="project" value="InterPro"/>
</dbReference>
<dbReference type="GO" id="GO:0046872">
    <property type="term" value="F:metal ion binding"/>
    <property type="evidence" value="ECO:0007669"/>
    <property type="project" value="UniProtKB-KW"/>
</dbReference>
<evidence type="ECO:0000256" key="2">
    <source>
        <dbReference type="SAM" id="MobiDB-lite"/>
    </source>
</evidence>
<evidence type="ECO:0000313" key="4">
    <source>
        <dbReference type="RefSeq" id="XP_020085898.1"/>
    </source>
</evidence>
<dbReference type="GO" id="GO:0008725">
    <property type="term" value="F:DNA-3-methyladenine glycosylase activity"/>
    <property type="evidence" value="ECO:0007669"/>
    <property type="project" value="InterPro"/>
</dbReference>
<protein>
    <submittedName>
        <fullName evidence="4">Uncharacterized protein LOC109708520</fullName>
    </submittedName>
</protein>
<dbReference type="GeneID" id="109708520"/>
<organism evidence="3 4">
    <name type="scientific">Ananas comosus</name>
    <name type="common">Pineapple</name>
    <name type="synonym">Ananas ananas</name>
    <dbReference type="NCBI Taxonomy" id="4615"/>
    <lineage>
        <taxon>Eukaryota</taxon>
        <taxon>Viridiplantae</taxon>
        <taxon>Streptophyta</taxon>
        <taxon>Embryophyta</taxon>
        <taxon>Tracheophyta</taxon>
        <taxon>Spermatophyta</taxon>
        <taxon>Magnoliopsida</taxon>
        <taxon>Liliopsida</taxon>
        <taxon>Poales</taxon>
        <taxon>Bromeliaceae</taxon>
        <taxon>Bromelioideae</taxon>
        <taxon>Ananas</taxon>
    </lineage>
</organism>
<feature type="binding site" evidence="1">
    <location>
        <position position="287"/>
    </location>
    <ligand>
        <name>Zn(2+)</name>
        <dbReference type="ChEBI" id="CHEBI:29105"/>
    </ligand>
</feature>
<feature type="region of interest" description="Disordered" evidence="2">
    <location>
        <begin position="1"/>
        <end position="105"/>
    </location>
</feature>
<reference evidence="4" key="2">
    <citation type="submission" date="2025-08" db="UniProtKB">
        <authorList>
            <consortium name="RefSeq"/>
        </authorList>
    </citation>
    <scope>IDENTIFICATION</scope>
    <source>
        <tissue evidence="4">Leaf</tissue>
    </source>
</reference>
<gene>
    <name evidence="4" type="primary">LOC109708520</name>
</gene>
<dbReference type="SUPFAM" id="SSF48150">
    <property type="entry name" value="DNA-glycosylase"/>
    <property type="match status" value="1"/>
</dbReference>
<dbReference type="InterPro" id="IPR005019">
    <property type="entry name" value="Adenine_glyco"/>
</dbReference>
<keyword evidence="3" id="KW-1185">Reference proteome</keyword>
<evidence type="ECO:0000256" key="1">
    <source>
        <dbReference type="PIRSR" id="PIRSR605019-1"/>
    </source>
</evidence>
<evidence type="ECO:0000313" key="3">
    <source>
        <dbReference type="Proteomes" id="UP000515123"/>
    </source>
</evidence>
<feature type="binding site" evidence="1">
    <location>
        <position position="283"/>
    </location>
    <ligand>
        <name>Zn(2+)</name>
        <dbReference type="ChEBI" id="CHEBI:29105"/>
    </ligand>
</feature>
<reference evidence="3" key="1">
    <citation type="journal article" date="2015" name="Nat. Genet.">
        <title>The pineapple genome and the evolution of CAM photosynthesis.</title>
        <authorList>
            <person name="Ming R."/>
            <person name="VanBuren R."/>
            <person name="Wai C.M."/>
            <person name="Tang H."/>
            <person name="Schatz M.C."/>
            <person name="Bowers J.E."/>
            <person name="Lyons E."/>
            <person name="Wang M.L."/>
            <person name="Chen J."/>
            <person name="Biggers E."/>
            <person name="Zhang J."/>
            <person name="Huang L."/>
            <person name="Zhang L."/>
            <person name="Miao W."/>
            <person name="Zhang J."/>
            <person name="Ye Z."/>
            <person name="Miao C."/>
            <person name="Lin Z."/>
            <person name="Wang H."/>
            <person name="Zhou H."/>
            <person name="Yim W.C."/>
            <person name="Priest H.D."/>
            <person name="Zheng C."/>
            <person name="Woodhouse M."/>
            <person name="Edger P.P."/>
            <person name="Guyot R."/>
            <person name="Guo H.B."/>
            <person name="Guo H."/>
            <person name="Zheng G."/>
            <person name="Singh R."/>
            <person name="Sharma A."/>
            <person name="Min X."/>
            <person name="Zheng Y."/>
            <person name="Lee H."/>
            <person name="Gurtowski J."/>
            <person name="Sedlazeck F.J."/>
            <person name="Harkess A."/>
            <person name="McKain M.R."/>
            <person name="Liao Z."/>
            <person name="Fang J."/>
            <person name="Liu J."/>
            <person name="Zhang X."/>
            <person name="Zhang Q."/>
            <person name="Hu W."/>
            <person name="Qin Y."/>
            <person name="Wang K."/>
            <person name="Chen L.Y."/>
            <person name="Shirley N."/>
            <person name="Lin Y.R."/>
            <person name="Liu L.Y."/>
            <person name="Hernandez A.G."/>
            <person name="Wright C.L."/>
            <person name="Bulone V."/>
            <person name="Tuskan G.A."/>
            <person name="Heath K."/>
            <person name="Zee F."/>
            <person name="Moore P.H."/>
            <person name="Sunkar R."/>
            <person name="Leebens-Mack J.H."/>
            <person name="Mockler T."/>
            <person name="Bennetzen J.L."/>
            <person name="Freeling M."/>
            <person name="Sankoff D."/>
            <person name="Paterson A.H."/>
            <person name="Zhu X."/>
            <person name="Yang X."/>
            <person name="Smith J.A."/>
            <person name="Cushman J.C."/>
            <person name="Paull R.E."/>
            <person name="Yu Q."/>
        </authorList>
    </citation>
    <scope>NUCLEOTIDE SEQUENCE [LARGE SCALE GENOMIC DNA]</scope>
    <source>
        <strain evidence="3">cv. F153</strain>
    </source>
</reference>
<feature type="compositionally biased region" description="Low complexity" evidence="2">
    <location>
        <begin position="52"/>
        <end position="63"/>
    </location>
</feature>
<dbReference type="Pfam" id="PF03352">
    <property type="entry name" value="Adenine_glyco"/>
    <property type="match status" value="1"/>
</dbReference>
<keyword evidence="1" id="KW-0862">Zinc</keyword>
<dbReference type="RefSeq" id="XP_020085898.1">
    <property type="nucleotide sequence ID" value="XM_020230309.1"/>
</dbReference>
<keyword evidence="1" id="KW-0479">Metal-binding</keyword>
<feature type="compositionally biased region" description="Low complexity" evidence="2">
    <location>
        <begin position="81"/>
        <end position="98"/>
    </location>
</feature>
<dbReference type="Proteomes" id="UP000515123">
    <property type="component" value="Linkage group 1"/>
</dbReference>
<dbReference type="Gramene" id="Aco012311.1.mrna1">
    <property type="protein sequence ID" value="Aco012311.1.mrna1"/>
    <property type="gene ID" value="Aco012311.1.path1"/>
</dbReference>
<dbReference type="OrthoDB" id="3941538at2759"/>
<name>A0A6P5EXH8_ANACO</name>